<dbReference type="AlphaFoldDB" id="A0A9X6NHM3"/>
<evidence type="ECO:0000256" key="1">
    <source>
        <dbReference type="SAM" id="SignalP"/>
    </source>
</evidence>
<name>A0A9X6NHM3_HYPEX</name>
<accession>A0A9X6NHM3</accession>
<keyword evidence="3" id="KW-1185">Reference proteome</keyword>
<gene>
    <name evidence="2" type="ORF">BV898_18824</name>
</gene>
<feature type="signal peptide" evidence="1">
    <location>
        <begin position="1"/>
        <end position="22"/>
    </location>
</feature>
<dbReference type="EMBL" id="MTYJ01000404">
    <property type="protein sequence ID" value="OWA54420.1"/>
    <property type="molecule type" value="Genomic_DNA"/>
</dbReference>
<proteinExistence type="predicted"/>
<comment type="caution">
    <text evidence="2">The sequence shown here is derived from an EMBL/GenBank/DDBJ whole genome shotgun (WGS) entry which is preliminary data.</text>
</comment>
<feature type="chain" id="PRO_5040879611" evidence="1">
    <location>
        <begin position="23"/>
        <end position="127"/>
    </location>
</feature>
<dbReference type="Proteomes" id="UP000192578">
    <property type="component" value="Unassembled WGS sequence"/>
</dbReference>
<reference evidence="3" key="1">
    <citation type="submission" date="2017-01" db="EMBL/GenBank/DDBJ databases">
        <title>Comparative genomics of anhydrobiosis in the tardigrade Hypsibius dujardini.</title>
        <authorList>
            <person name="Yoshida Y."/>
            <person name="Koutsovoulos G."/>
            <person name="Laetsch D."/>
            <person name="Stevens L."/>
            <person name="Kumar S."/>
            <person name="Horikawa D."/>
            <person name="Ishino K."/>
            <person name="Komine S."/>
            <person name="Tomita M."/>
            <person name="Blaxter M."/>
            <person name="Arakawa K."/>
        </authorList>
    </citation>
    <scope>NUCLEOTIDE SEQUENCE [LARGE SCALE GENOMIC DNA]</scope>
    <source>
        <strain evidence="3">Z151</strain>
    </source>
</reference>
<keyword evidence="1" id="KW-0732">Signal</keyword>
<organism evidence="2 3">
    <name type="scientific">Hypsibius exemplaris</name>
    <name type="common">Freshwater tardigrade</name>
    <dbReference type="NCBI Taxonomy" id="2072580"/>
    <lineage>
        <taxon>Eukaryota</taxon>
        <taxon>Metazoa</taxon>
        <taxon>Ecdysozoa</taxon>
        <taxon>Tardigrada</taxon>
        <taxon>Eutardigrada</taxon>
        <taxon>Parachela</taxon>
        <taxon>Hypsibioidea</taxon>
        <taxon>Hypsibiidae</taxon>
        <taxon>Hypsibius</taxon>
    </lineage>
</organism>
<sequence>MEFFARLLLSFIRIQLLLPAGALPRVHIISPGYFHKSDAPSLTYFEPALETGLEAVRRKYPHTNWTGEILHRASFVDCFSIRDNIQFELSKWYYTKASGEDVLTVIIAPDVFKRRLALHLVLANCDE</sequence>
<protein>
    <submittedName>
        <fullName evidence="2">Uncharacterized protein</fullName>
    </submittedName>
</protein>
<evidence type="ECO:0000313" key="2">
    <source>
        <dbReference type="EMBL" id="OWA54420.1"/>
    </source>
</evidence>
<evidence type="ECO:0000313" key="3">
    <source>
        <dbReference type="Proteomes" id="UP000192578"/>
    </source>
</evidence>